<accession>A0A6F8T5Q8</accession>
<dbReference type="Proteomes" id="UP000502894">
    <property type="component" value="Chromosome"/>
</dbReference>
<dbReference type="EMBL" id="AP022839">
    <property type="protein sequence ID" value="BCA95487.1"/>
    <property type="molecule type" value="Genomic_DNA"/>
</dbReference>
<keyword evidence="1" id="KW-0812">Transmembrane</keyword>
<feature type="transmembrane region" description="Helical" evidence="1">
    <location>
        <begin position="232"/>
        <end position="253"/>
    </location>
</feature>
<keyword evidence="1" id="KW-0472">Membrane</keyword>
<proteinExistence type="predicted"/>
<feature type="transmembrane region" description="Helical" evidence="1">
    <location>
        <begin position="22"/>
        <end position="48"/>
    </location>
</feature>
<sequence length="303" mass="33951">MIRAGNFIIKHSKTLLENKQHAILYAVILSVVPFASWLSVALVILVTLRKGAKSGFEVMLPALVVHSVPLMMLMPLDSALANTLIAYVPCYISALCLRKSMSWQIVFGVFLIQAFIGFLLIQLLAPDLIMAQFNQFKSVLIEYQEYQHLIDSSTDGLSSFVLAQLFFGVQILSVIVSAIISLMFARSIQSKLYMPGGFRDELLGFRSGRLSFLVLLGVSIGSYYEISYAINLLPLVLSYFLTSGFSLAYYILARKNQVRVVILLLLLVLFKPSFVLLAYIVFGSLDSLFNFRLYLPTRVREST</sequence>
<evidence type="ECO:0000256" key="1">
    <source>
        <dbReference type="SAM" id="Phobius"/>
    </source>
</evidence>
<evidence type="ECO:0000313" key="3">
    <source>
        <dbReference type="Proteomes" id="UP000502894"/>
    </source>
</evidence>
<dbReference type="AlphaFoldDB" id="A0A6F8T5Q8"/>
<evidence type="ECO:0000313" key="2">
    <source>
        <dbReference type="EMBL" id="BCA95487.1"/>
    </source>
</evidence>
<feature type="transmembrane region" description="Helical" evidence="1">
    <location>
        <begin position="260"/>
        <end position="282"/>
    </location>
</feature>
<feature type="transmembrane region" description="Helical" evidence="1">
    <location>
        <begin position="105"/>
        <end position="125"/>
    </location>
</feature>
<dbReference type="KEGG" id="lant:TUM19329_18480"/>
<feature type="transmembrane region" description="Helical" evidence="1">
    <location>
        <begin position="79"/>
        <end position="98"/>
    </location>
</feature>
<feature type="transmembrane region" description="Helical" evidence="1">
    <location>
        <begin position="161"/>
        <end position="185"/>
    </location>
</feature>
<keyword evidence="1" id="KW-1133">Transmembrane helix</keyword>
<reference evidence="2" key="1">
    <citation type="journal article" date="2020" name="Microbiol. Resour. Announc.">
        <title>Complete Genome Sequence of Novel Psychrotolerant Legionella Strain TUM19329, Isolated from Antarctic Lake Sediment.</title>
        <authorList>
            <person name="Shimada S."/>
            <person name="Nakai R."/>
            <person name="Aoki K."/>
            <person name="Shimoeda N."/>
            <person name="Ohno G."/>
            <person name="Miyazaki Y."/>
            <person name="Kudoh S."/>
            <person name="Imura S."/>
            <person name="Watanabe K."/>
            <person name="Ishii Y."/>
            <person name="Tateda K."/>
        </authorList>
    </citation>
    <scope>NUCLEOTIDE SEQUENCE [LARGE SCALE GENOMIC DNA]</scope>
    <source>
        <strain evidence="2">TUM19329</strain>
    </source>
</reference>
<dbReference type="RefSeq" id="WP_173237069.1">
    <property type="nucleotide sequence ID" value="NZ_AP022839.1"/>
</dbReference>
<feature type="transmembrane region" description="Helical" evidence="1">
    <location>
        <begin position="206"/>
        <end position="226"/>
    </location>
</feature>
<evidence type="ECO:0008006" key="4">
    <source>
        <dbReference type="Google" id="ProtNLM"/>
    </source>
</evidence>
<organism evidence="2 3">
    <name type="scientific">Legionella antarctica</name>
    <dbReference type="NCBI Taxonomy" id="2708020"/>
    <lineage>
        <taxon>Bacteria</taxon>
        <taxon>Pseudomonadati</taxon>
        <taxon>Pseudomonadota</taxon>
        <taxon>Gammaproteobacteria</taxon>
        <taxon>Legionellales</taxon>
        <taxon>Legionellaceae</taxon>
        <taxon>Legionella</taxon>
    </lineage>
</organism>
<gene>
    <name evidence="2" type="ORF">TUM19329_18480</name>
</gene>
<name>A0A6F8T5Q8_9GAMM</name>
<keyword evidence="3" id="KW-1185">Reference proteome</keyword>
<protein>
    <recommendedName>
        <fullName evidence="4">Transmembrane protein</fullName>
    </recommendedName>
</protein>